<dbReference type="Proteomes" id="UP000054538">
    <property type="component" value="Unassembled WGS sequence"/>
</dbReference>
<dbReference type="InParanoid" id="A0A0D0DPH2"/>
<organism evidence="1 2">
    <name type="scientific">Paxillus rubicundulus Ve08.2h10</name>
    <dbReference type="NCBI Taxonomy" id="930991"/>
    <lineage>
        <taxon>Eukaryota</taxon>
        <taxon>Fungi</taxon>
        <taxon>Dikarya</taxon>
        <taxon>Basidiomycota</taxon>
        <taxon>Agaricomycotina</taxon>
        <taxon>Agaricomycetes</taxon>
        <taxon>Agaricomycetidae</taxon>
        <taxon>Boletales</taxon>
        <taxon>Paxilineae</taxon>
        <taxon>Paxillaceae</taxon>
        <taxon>Paxillus</taxon>
    </lineage>
</organism>
<proteinExistence type="predicted"/>
<evidence type="ECO:0008006" key="3">
    <source>
        <dbReference type="Google" id="ProtNLM"/>
    </source>
</evidence>
<evidence type="ECO:0000313" key="2">
    <source>
        <dbReference type="Proteomes" id="UP000054538"/>
    </source>
</evidence>
<name>A0A0D0DPH2_9AGAM</name>
<dbReference type="STRING" id="930991.A0A0D0DPH2"/>
<dbReference type="OrthoDB" id="3249498at2759"/>
<dbReference type="AlphaFoldDB" id="A0A0D0DPH2"/>
<gene>
    <name evidence="1" type="ORF">PAXRUDRAFT_157514</name>
</gene>
<accession>A0A0D0DPH2</accession>
<dbReference type="HOGENOM" id="CLU_125038_0_0_1"/>
<dbReference type="EMBL" id="KN825918">
    <property type="protein sequence ID" value="KIK80855.1"/>
    <property type="molecule type" value="Genomic_DNA"/>
</dbReference>
<feature type="non-terminal residue" evidence="1">
    <location>
        <position position="1"/>
    </location>
</feature>
<evidence type="ECO:0000313" key="1">
    <source>
        <dbReference type="EMBL" id="KIK80855.1"/>
    </source>
</evidence>
<protein>
    <recommendedName>
        <fullName evidence="3">RNase H type-1 domain-containing protein</fullName>
    </recommendedName>
</protein>
<reference evidence="2" key="2">
    <citation type="submission" date="2015-01" db="EMBL/GenBank/DDBJ databases">
        <title>Evolutionary Origins and Diversification of the Mycorrhizal Mutualists.</title>
        <authorList>
            <consortium name="DOE Joint Genome Institute"/>
            <consortium name="Mycorrhizal Genomics Consortium"/>
            <person name="Kohler A."/>
            <person name="Kuo A."/>
            <person name="Nagy L.G."/>
            <person name="Floudas D."/>
            <person name="Copeland A."/>
            <person name="Barry K.W."/>
            <person name="Cichocki N."/>
            <person name="Veneault-Fourrey C."/>
            <person name="LaButti K."/>
            <person name="Lindquist E.A."/>
            <person name="Lipzen A."/>
            <person name="Lundell T."/>
            <person name="Morin E."/>
            <person name="Murat C."/>
            <person name="Riley R."/>
            <person name="Ohm R."/>
            <person name="Sun H."/>
            <person name="Tunlid A."/>
            <person name="Henrissat B."/>
            <person name="Grigoriev I.V."/>
            <person name="Hibbett D.S."/>
            <person name="Martin F."/>
        </authorList>
    </citation>
    <scope>NUCLEOTIDE SEQUENCE [LARGE SCALE GENOMIC DNA]</scope>
    <source>
        <strain evidence="2">Ve08.2h10</strain>
    </source>
</reference>
<sequence>FWFPTENLGFQVQLNNANHEDSIFFYEALTVCAAVHEATKQIAYGSHLAVFTNNLNTVQMFNSLTALPSMNWMLIQTVDVLLNSAIDFRVFHIPGSLNVVADHLSHLRNDLAAQASLGLRITSFQPPHHTLGEAKK</sequence>
<reference evidence="1 2" key="1">
    <citation type="submission" date="2014-04" db="EMBL/GenBank/DDBJ databases">
        <authorList>
            <consortium name="DOE Joint Genome Institute"/>
            <person name="Kuo A."/>
            <person name="Kohler A."/>
            <person name="Jargeat P."/>
            <person name="Nagy L.G."/>
            <person name="Floudas D."/>
            <person name="Copeland A."/>
            <person name="Barry K.W."/>
            <person name="Cichocki N."/>
            <person name="Veneault-Fourrey C."/>
            <person name="LaButti K."/>
            <person name="Lindquist E.A."/>
            <person name="Lipzen A."/>
            <person name="Lundell T."/>
            <person name="Morin E."/>
            <person name="Murat C."/>
            <person name="Sun H."/>
            <person name="Tunlid A."/>
            <person name="Henrissat B."/>
            <person name="Grigoriev I.V."/>
            <person name="Hibbett D.S."/>
            <person name="Martin F."/>
            <person name="Nordberg H.P."/>
            <person name="Cantor M.N."/>
            <person name="Hua S.X."/>
        </authorList>
    </citation>
    <scope>NUCLEOTIDE SEQUENCE [LARGE SCALE GENOMIC DNA]</scope>
    <source>
        <strain evidence="1 2">Ve08.2h10</strain>
    </source>
</reference>
<keyword evidence="2" id="KW-1185">Reference proteome</keyword>